<feature type="region of interest" description="Disordered" evidence="3">
    <location>
        <begin position="298"/>
        <end position="335"/>
    </location>
</feature>
<dbReference type="PROSITE" id="PS50011">
    <property type="entry name" value="PROTEIN_KINASE_DOM"/>
    <property type="match status" value="1"/>
</dbReference>
<dbReference type="Pfam" id="PF00069">
    <property type="entry name" value="Pkinase"/>
    <property type="match status" value="1"/>
</dbReference>
<dbReference type="HOGENOM" id="CLU_000288_181_1_1"/>
<dbReference type="SUPFAM" id="SSF56112">
    <property type="entry name" value="Protein kinase-like (PK-like)"/>
    <property type="match status" value="1"/>
</dbReference>
<dbReference type="PANTHER" id="PTHR24055">
    <property type="entry name" value="MITOGEN-ACTIVATED PROTEIN KINASE"/>
    <property type="match status" value="1"/>
</dbReference>
<dbReference type="GO" id="GO:0005524">
    <property type="term" value="F:ATP binding"/>
    <property type="evidence" value="ECO:0007669"/>
    <property type="project" value="UniProtKB-KW"/>
</dbReference>
<dbReference type="Gene3D" id="1.10.510.10">
    <property type="entry name" value="Transferase(Phosphotransferase) domain 1"/>
    <property type="match status" value="1"/>
</dbReference>
<dbReference type="SMART" id="SM00220">
    <property type="entry name" value="S_TKc"/>
    <property type="match status" value="1"/>
</dbReference>
<keyword evidence="4" id="KW-0808">Transferase</keyword>
<proteinExistence type="predicted"/>
<dbReference type="FunCoup" id="K1Q164">
    <property type="interactions" value="861"/>
</dbReference>
<protein>
    <submittedName>
        <fullName evidence="4">Stress-activated protein kinase JNK</fullName>
    </submittedName>
</protein>
<dbReference type="GO" id="GO:0004672">
    <property type="term" value="F:protein kinase activity"/>
    <property type="evidence" value="ECO:0007669"/>
    <property type="project" value="InterPro"/>
</dbReference>
<dbReference type="AlphaFoldDB" id="K1Q164"/>
<dbReference type="InParanoid" id="K1Q164"/>
<keyword evidence="1" id="KW-0547">Nucleotide-binding</keyword>
<accession>K1Q164</accession>
<gene>
    <name evidence="4" type="ORF">CGI_10020378</name>
</gene>
<dbReference type="Gene3D" id="3.30.200.20">
    <property type="entry name" value="Phosphorylase Kinase, domain 1"/>
    <property type="match status" value="2"/>
</dbReference>
<evidence type="ECO:0000313" key="4">
    <source>
        <dbReference type="EMBL" id="EKC30207.1"/>
    </source>
</evidence>
<evidence type="ECO:0000256" key="1">
    <source>
        <dbReference type="ARBA" id="ARBA00022741"/>
    </source>
</evidence>
<sequence length="335" mass="37884">MSETASQTYHTVEVGDSTFDILDRYSNLKPIGSGAQGIVCAAYDSVTGQNVAIKKLSRPFQNVTHAKRAYREFVLMKLVNHKNDLKPSNIVVKSDCTLKILDFGLARTQGTGFMMTPYVVTRYYRAPEVILGMGYTDNVDIWSVGCIMAELIRGAVMFPGSDHIDQWNKIIEQLGTPSREFMQRLQPTVRNYVENRPRYAGYSFERLFPDVIFPQDSQEHAGLRASMARDLLSKMLVIDPTQRITTSEALQHPYINVWYDEQEVNGPAPAPYDHTVDEQEHTVEQWKELIYNEVMSYENQGQNQGKQPAQPMQNHSVEAVNNESDVPLAGGPSQK</sequence>
<reference evidence="4" key="1">
    <citation type="journal article" date="2012" name="Nature">
        <title>The oyster genome reveals stress adaptation and complexity of shell formation.</title>
        <authorList>
            <person name="Zhang G."/>
            <person name="Fang X."/>
            <person name="Guo X."/>
            <person name="Li L."/>
            <person name="Luo R."/>
            <person name="Xu F."/>
            <person name="Yang P."/>
            <person name="Zhang L."/>
            <person name="Wang X."/>
            <person name="Qi H."/>
            <person name="Xiong Z."/>
            <person name="Que H."/>
            <person name="Xie Y."/>
            <person name="Holland P.W."/>
            <person name="Paps J."/>
            <person name="Zhu Y."/>
            <person name="Wu F."/>
            <person name="Chen Y."/>
            <person name="Wang J."/>
            <person name="Peng C."/>
            <person name="Meng J."/>
            <person name="Yang L."/>
            <person name="Liu J."/>
            <person name="Wen B."/>
            <person name="Zhang N."/>
            <person name="Huang Z."/>
            <person name="Zhu Q."/>
            <person name="Feng Y."/>
            <person name="Mount A."/>
            <person name="Hedgecock D."/>
            <person name="Xu Z."/>
            <person name="Liu Y."/>
            <person name="Domazet-Loso T."/>
            <person name="Du Y."/>
            <person name="Sun X."/>
            <person name="Zhang S."/>
            <person name="Liu B."/>
            <person name="Cheng P."/>
            <person name="Jiang X."/>
            <person name="Li J."/>
            <person name="Fan D."/>
            <person name="Wang W."/>
            <person name="Fu W."/>
            <person name="Wang T."/>
            <person name="Wang B."/>
            <person name="Zhang J."/>
            <person name="Peng Z."/>
            <person name="Li Y."/>
            <person name="Li N."/>
            <person name="Wang J."/>
            <person name="Chen M."/>
            <person name="He Y."/>
            <person name="Tan F."/>
            <person name="Song X."/>
            <person name="Zheng Q."/>
            <person name="Huang R."/>
            <person name="Yang H."/>
            <person name="Du X."/>
            <person name="Chen L."/>
            <person name="Yang M."/>
            <person name="Gaffney P.M."/>
            <person name="Wang S."/>
            <person name="Luo L."/>
            <person name="She Z."/>
            <person name="Ming Y."/>
            <person name="Huang W."/>
            <person name="Zhang S."/>
            <person name="Huang B."/>
            <person name="Zhang Y."/>
            <person name="Qu T."/>
            <person name="Ni P."/>
            <person name="Miao G."/>
            <person name="Wang J."/>
            <person name="Wang Q."/>
            <person name="Steinberg C.E."/>
            <person name="Wang H."/>
            <person name="Li N."/>
            <person name="Qian L."/>
            <person name="Zhang G."/>
            <person name="Li Y."/>
            <person name="Yang H."/>
            <person name="Liu X."/>
            <person name="Wang J."/>
            <person name="Yin Y."/>
            <person name="Wang J."/>
        </authorList>
    </citation>
    <scope>NUCLEOTIDE SEQUENCE [LARGE SCALE GENOMIC DNA]</scope>
    <source>
        <strain evidence="4">05x7-T-G4-1.051#20</strain>
    </source>
</reference>
<evidence type="ECO:0000256" key="3">
    <source>
        <dbReference type="SAM" id="MobiDB-lite"/>
    </source>
</evidence>
<keyword evidence="2" id="KW-0067">ATP-binding</keyword>
<organism evidence="4">
    <name type="scientific">Magallana gigas</name>
    <name type="common">Pacific oyster</name>
    <name type="synonym">Crassostrea gigas</name>
    <dbReference type="NCBI Taxonomy" id="29159"/>
    <lineage>
        <taxon>Eukaryota</taxon>
        <taxon>Metazoa</taxon>
        <taxon>Spiralia</taxon>
        <taxon>Lophotrochozoa</taxon>
        <taxon>Mollusca</taxon>
        <taxon>Bivalvia</taxon>
        <taxon>Autobranchia</taxon>
        <taxon>Pteriomorphia</taxon>
        <taxon>Ostreida</taxon>
        <taxon>Ostreoidea</taxon>
        <taxon>Ostreidae</taxon>
        <taxon>Magallana</taxon>
    </lineage>
</organism>
<dbReference type="InterPro" id="IPR011009">
    <property type="entry name" value="Kinase-like_dom_sf"/>
</dbReference>
<dbReference type="EMBL" id="JH817391">
    <property type="protein sequence ID" value="EKC30207.1"/>
    <property type="molecule type" value="Genomic_DNA"/>
</dbReference>
<keyword evidence="4" id="KW-0418">Kinase</keyword>
<evidence type="ECO:0000256" key="2">
    <source>
        <dbReference type="ARBA" id="ARBA00022840"/>
    </source>
</evidence>
<dbReference type="InterPro" id="IPR000719">
    <property type="entry name" value="Prot_kinase_dom"/>
</dbReference>
<feature type="compositionally biased region" description="Polar residues" evidence="3">
    <location>
        <begin position="298"/>
        <end position="324"/>
    </location>
</feature>
<name>K1Q164_MAGGI</name>
<dbReference type="FunFam" id="1.10.510.10:FF:002083">
    <property type="entry name" value="Mitogen-activated protein kinase 10"/>
    <property type="match status" value="1"/>
</dbReference>
<dbReference type="InterPro" id="IPR050117">
    <property type="entry name" value="MAPK"/>
</dbReference>